<dbReference type="GeneID" id="25316117"/>
<dbReference type="Pfam" id="PF00675">
    <property type="entry name" value="Peptidase_M16"/>
    <property type="match status" value="1"/>
</dbReference>
<keyword evidence="3" id="KW-0679">Respiratory chain</keyword>
<dbReference type="PANTHER" id="PTHR11851:SF209">
    <property type="entry name" value="CYTOCHROME B-C1 COMPLEX SUBUNIT 2, MITOCHONDRIAL"/>
    <property type="match status" value="1"/>
</dbReference>
<comment type="similarity">
    <text evidence="9">Belongs to the peptidase M16 family. UQCRC2/QCR2 subfamily.</text>
</comment>
<sequence length="463" mass="48909">MLSRSAFGRTAPRALRTQCCAVSANSRRGLASAAPSLQYETAEAAGVKFANREVEGPTSTLSLVAKAGPRYQPFPGFSDALEQFAFKSTLKRSGLRITRETELLGSEVSAKRSRENIILQAKFLSGDLPYFAELLAEVASQTKFTTHELNELVLETIKHRQHALLASPENLALDAAHGAAFHRGLGENIVPSTSTPFEQYLSAEAIAEFAKGAYAKPNIALVSTGTSSSELSKWVSQFFSDLPSSTASGQFKPKESVPSKFYGGEQRVPSKAGNAIVIAFPGSATYGASNYKPEAAVLAALLGGESSIKWSRGFSLLAKAAEGFSQVRVSTKNHAYSDAGLFAITISGKADDVAAVSKNAADVLKKVAAGDVSSEDFNKAVAQAKFRALESAQLLETGVELTGSGLISGAKPYQIGEVAQSFDKVSQQQVQELAKSFLSGKAAVAAVGDLFKLPYATDLCLTV</sequence>
<gene>
    <name evidence="14" type="ORF">T310_3768</name>
</gene>
<keyword evidence="6" id="KW-0249">Electron transport</keyword>
<evidence type="ECO:0000256" key="11">
    <source>
        <dbReference type="ARBA" id="ARBA00041372"/>
    </source>
</evidence>
<dbReference type="Pfam" id="PF05193">
    <property type="entry name" value="Peptidase_M16_C"/>
    <property type="match status" value="1"/>
</dbReference>
<evidence type="ECO:0000256" key="8">
    <source>
        <dbReference type="ARBA" id="ARBA00023136"/>
    </source>
</evidence>
<dbReference type="FunFam" id="3.30.830.10:FF:000021">
    <property type="entry name" value="Cytochrome b-c1 complex subunit 2"/>
    <property type="match status" value="1"/>
</dbReference>
<keyword evidence="15" id="KW-1185">Reference proteome</keyword>
<dbReference type="PANTHER" id="PTHR11851">
    <property type="entry name" value="METALLOPROTEASE"/>
    <property type="match status" value="1"/>
</dbReference>
<comment type="subcellular location">
    <subcellularLocation>
        <location evidence="1">Mitochondrion inner membrane</location>
        <topology evidence="1">Peripheral membrane protein</topology>
        <orientation evidence="1">Matrix side</orientation>
    </subcellularLocation>
</comment>
<reference evidence="14 15" key="1">
    <citation type="submission" date="2015-04" db="EMBL/GenBank/DDBJ databases">
        <authorList>
            <person name="Heijne W.H."/>
            <person name="Fedorova N.D."/>
            <person name="Nierman W.C."/>
            <person name="Vollebregt A.W."/>
            <person name="Zhao Z."/>
            <person name="Wu L."/>
            <person name="Kumar M."/>
            <person name="Stam H."/>
            <person name="van den Berg M.A."/>
            <person name="Pel H.J."/>
        </authorList>
    </citation>
    <scope>NUCLEOTIDE SEQUENCE [LARGE SCALE GENOMIC DNA]</scope>
    <source>
        <strain evidence="14 15">CBS 393.64</strain>
    </source>
</reference>
<dbReference type="RefSeq" id="XP_013328816.1">
    <property type="nucleotide sequence ID" value="XM_013473362.1"/>
</dbReference>
<keyword evidence="2" id="KW-0813">Transport</keyword>
<evidence type="ECO:0000256" key="10">
    <source>
        <dbReference type="ARBA" id="ARBA00040751"/>
    </source>
</evidence>
<evidence type="ECO:0000313" key="15">
    <source>
        <dbReference type="Proteomes" id="UP000053958"/>
    </source>
</evidence>
<evidence type="ECO:0000256" key="3">
    <source>
        <dbReference type="ARBA" id="ARBA00022660"/>
    </source>
</evidence>
<evidence type="ECO:0000256" key="1">
    <source>
        <dbReference type="ARBA" id="ARBA00004443"/>
    </source>
</evidence>
<keyword evidence="4" id="KW-0999">Mitochondrion inner membrane</keyword>
<dbReference type="InterPro" id="IPR050361">
    <property type="entry name" value="MPP/UQCRC_Complex"/>
</dbReference>
<dbReference type="SUPFAM" id="SSF63411">
    <property type="entry name" value="LuxS/MPP-like metallohydrolase"/>
    <property type="match status" value="2"/>
</dbReference>
<dbReference type="EMBL" id="LASV01000151">
    <property type="protein sequence ID" value="KKA22204.1"/>
    <property type="molecule type" value="Genomic_DNA"/>
</dbReference>
<evidence type="ECO:0000259" key="12">
    <source>
        <dbReference type="Pfam" id="PF00675"/>
    </source>
</evidence>
<keyword evidence="8" id="KW-0472">Membrane</keyword>
<evidence type="ECO:0000256" key="6">
    <source>
        <dbReference type="ARBA" id="ARBA00022982"/>
    </source>
</evidence>
<proteinExistence type="inferred from homology"/>
<dbReference type="GO" id="GO:0005743">
    <property type="term" value="C:mitochondrial inner membrane"/>
    <property type="evidence" value="ECO:0007669"/>
    <property type="project" value="UniProtKB-SubCell"/>
</dbReference>
<dbReference type="OrthoDB" id="6369905at2759"/>
<dbReference type="InterPro" id="IPR007863">
    <property type="entry name" value="Peptidase_M16_C"/>
</dbReference>
<evidence type="ECO:0000259" key="13">
    <source>
        <dbReference type="Pfam" id="PF05193"/>
    </source>
</evidence>
<evidence type="ECO:0000313" key="14">
    <source>
        <dbReference type="EMBL" id="KKA22204.1"/>
    </source>
</evidence>
<organism evidence="14 15">
    <name type="scientific">Rasamsonia emersonii (strain ATCC 16479 / CBS 393.64 / IMI 116815)</name>
    <dbReference type="NCBI Taxonomy" id="1408163"/>
    <lineage>
        <taxon>Eukaryota</taxon>
        <taxon>Fungi</taxon>
        <taxon>Dikarya</taxon>
        <taxon>Ascomycota</taxon>
        <taxon>Pezizomycotina</taxon>
        <taxon>Eurotiomycetes</taxon>
        <taxon>Eurotiomycetidae</taxon>
        <taxon>Eurotiales</taxon>
        <taxon>Trichocomaceae</taxon>
        <taxon>Rasamsonia</taxon>
    </lineage>
</organism>
<evidence type="ECO:0000256" key="2">
    <source>
        <dbReference type="ARBA" id="ARBA00022448"/>
    </source>
</evidence>
<protein>
    <recommendedName>
        <fullName evidence="10">Cytochrome b-c1 complex subunit 2, mitochondrial</fullName>
    </recommendedName>
    <alternativeName>
        <fullName evidence="11">Core protein II</fullName>
    </alternativeName>
</protein>
<feature type="domain" description="Peptidase M16 N-terminal" evidence="12">
    <location>
        <begin position="55"/>
        <end position="185"/>
    </location>
</feature>
<dbReference type="STRING" id="1408163.A0A0F4YVF6"/>
<dbReference type="GO" id="GO:0046872">
    <property type="term" value="F:metal ion binding"/>
    <property type="evidence" value="ECO:0007669"/>
    <property type="project" value="InterPro"/>
</dbReference>
<keyword evidence="14" id="KW-0560">Oxidoreductase</keyword>
<evidence type="ECO:0000256" key="4">
    <source>
        <dbReference type="ARBA" id="ARBA00022792"/>
    </source>
</evidence>
<dbReference type="AlphaFoldDB" id="A0A0F4YVF6"/>
<evidence type="ECO:0000256" key="9">
    <source>
        <dbReference type="ARBA" id="ARBA00038146"/>
    </source>
</evidence>
<comment type="caution">
    <text evidence="14">The sequence shown here is derived from an EMBL/GenBank/DDBJ whole genome shotgun (WGS) entry which is preliminary data.</text>
</comment>
<evidence type="ECO:0000256" key="7">
    <source>
        <dbReference type="ARBA" id="ARBA00023128"/>
    </source>
</evidence>
<dbReference type="Gene3D" id="3.30.830.10">
    <property type="entry name" value="Metalloenzyme, LuxS/M16 peptidase-like"/>
    <property type="match status" value="2"/>
</dbReference>
<dbReference type="FunFam" id="3.30.830.10:FF:000039">
    <property type="entry name" value="Ubiquinol-cytochrome c reductase core subunit 2"/>
    <property type="match status" value="1"/>
</dbReference>
<evidence type="ECO:0000256" key="5">
    <source>
        <dbReference type="ARBA" id="ARBA00022946"/>
    </source>
</evidence>
<dbReference type="Proteomes" id="UP000053958">
    <property type="component" value="Unassembled WGS sequence"/>
</dbReference>
<dbReference type="InterPro" id="IPR011249">
    <property type="entry name" value="Metalloenz_LuxS/M16"/>
</dbReference>
<keyword evidence="5" id="KW-0809">Transit peptide</keyword>
<feature type="domain" description="Peptidase M16 C-terminal" evidence="13">
    <location>
        <begin position="201"/>
        <end position="383"/>
    </location>
</feature>
<keyword evidence="7" id="KW-0496">Mitochondrion</keyword>
<accession>A0A0F4YVF6</accession>
<dbReference type="GO" id="GO:0016491">
    <property type="term" value="F:oxidoreductase activity"/>
    <property type="evidence" value="ECO:0007669"/>
    <property type="project" value="UniProtKB-KW"/>
</dbReference>
<dbReference type="InterPro" id="IPR011765">
    <property type="entry name" value="Pept_M16_N"/>
</dbReference>
<name>A0A0F4YVF6_RASE3</name>